<evidence type="ECO:0000313" key="3">
    <source>
        <dbReference type="Proteomes" id="UP000295063"/>
    </source>
</evidence>
<keyword evidence="1" id="KW-1133">Transmembrane helix</keyword>
<dbReference type="Proteomes" id="UP000295063">
    <property type="component" value="Unassembled WGS sequence"/>
</dbReference>
<evidence type="ECO:0000313" key="2">
    <source>
        <dbReference type="EMBL" id="TCL31809.1"/>
    </source>
</evidence>
<name>A0A4R1PL15_9FIRM</name>
<proteinExistence type="predicted"/>
<feature type="transmembrane region" description="Helical" evidence="1">
    <location>
        <begin position="221"/>
        <end position="243"/>
    </location>
</feature>
<sequence length="244" mass="28079">MSNTWVYRLLLLAAVIVIPWIARFSWTFTAWSAAGTCAILFGFALQDKDMTKLGVRLFVIGAAGFFLWDWMRDWKYAERYYTYKYSLISLQSILITACYLIARQQAQTNACSGFRYGRTFTYFTIINTWLYLLHLSGVLFISSVPRWLYYEFYKVLCMAFIHFTAGYGVVHIPLVTDNLVRILGKIFYLCGIVQVLWIDFSFSFIQAFFRLQVGDIAAAGVFILMNGFMLLAGREVISAIGLLK</sequence>
<protein>
    <submittedName>
        <fullName evidence="2">Uncharacterized protein</fullName>
    </submittedName>
</protein>
<feature type="transmembrane region" description="Helical" evidence="1">
    <location>
        <begin position="5"/>
        <end position="22"/>
    </location>
</feature>
<gene>
    <name evidence="2" type="ORF">EV210_12621</name>
</gene>
<feature type="transmembrane region" description="Helical" evidence="1">
    <location>
        <begin position="53"/>
        <end position="71"/>
    </location>
</feature>
<feature type="transmembrane region" description="Helical" evidence="1">
    <location>
        <begin position="153"/>
        <end position="174"/>
    </location>
</feature>
<organism evidence="2 3">
    <name type="scientific">Anaerospora hongkongensis</name>
    <dbReference type="NCBI Taxonomy" id="244830"/>
    <lineage>
        <taxon>Bacteria</taxon>
        <taxon>Bacillati</taxon>
        <taxon>Bacillota</taxon>
        <taxon>Negativicutes</taxon>
        <taxon>Selenomonadales</taxon>
        <taxon>Sporomusaceae</taxon>
        <taxon>Anaerospora</taxon>
    </lineage>
</organism>
<evidence type="ECO:0000256" key="1">
    <source>
        <dbReference type="SAM" id="Phobius"/>
    </source>
</evidence>
<feature type="transmembrane region" description="Helical" evidence="1">
    <location>
        <begin position="83"/>
        <end position="102"/>
    </location>
</feature>
<feature type="transmembrane region" description="Helical" evidence="1">
    <location>
        <begin position="186"/>
        <end position="209"/>
    </location>
</feature>
<feature type="transmembrane region" description="Helical" evidence="1">
    <location>
        <begin position="122"/>
        <end position="141"/>
    </location>
</feature>
<accession>A0A4R1PL15</accession>
<keyword evidence="1" id="KW-0812">Transmembrane</keyword>
<dbReference type="EMBL" id="SLUI01000026">
    <property type="protein sequence ID" value="TCL31809.1"/>
    <property type="molecule type" value="Genomic_DNA"/>
</dbReference>
<keyword evidence="3" id="KW-1185">Reference proteome</keyword>
<comment type="caution">
    <text evidence="2">The sequence shown here is derived from an EMBL/GenBank/DDBJ whole genome shotgun (WGS) entry which is preliminary data.</text>
</comment>
<dbReference type="AlphaFoldDB" id="A0A4R1PL15"/>
<feature type="transmembrane region" description="Helical" evidence="1">
    <location>
        <begin position="28"/>
        <end position="46"/>
    </location>
</feature>
<reference evidence="2 3" key="1">
    <citation type="submission" date="2019-03" db="EMBL/GenBank/DDBJ databases">
        <title>Genomic Encyclopedia of Type Strains, Phase IV (KMG-IV): sequencing the most valuable type-strain genomes for metagenomic binning, comparative biology and taxonomic classification.</title>
        <authorList>
            <person name="Goeker M."/>
        </authorList>
    </citation>
    <scope>NUCLEOTIDE SEQUENCE [LARGE SCALE GENOMIC DNA]</scope>
    <source>
        <strain evidence="2 3">DSM 15969</strain>
    </source>
</reference>
<keyword evidence="1" id="KW-0472">Membrane</keyword>